<dbReference type="InterPro" id="IPR029044">
    <property type="entry name" value="Nucleotide-diphossugar_trans"/>
</dbReference>
<evidence type="ECO:0000256" key="1">
    <source>
        <dbReference type="PROSITE-ProRule" id="PRU00339"/>
    </source>
</evidence>
<feature type="repeat" description="TPR" evidence="1">
    <location>
        <begin position="28"/>
        <end position="61"/>
    </location>
</feature>
<feature type="repeat" description="TPR" evidence="1">
    <location>
        <begin position="62"/>
        <end position="95"/>
    </location>
</feature>
<dbReference type="OrthoDB" id="9783791at2"/>
<dbReference type="SUPFAM" id="SSF53756">
    <property type="entry name" value="UDP-Glycosyltransferase/glycogen phosphorylase"/>
    <property type="match status" value="1"/>
</dbReference>
<dbReference type="PANTHER" id="PTHR46656">
    <property type="entry name" value="PUTATIVE-RELATED"/>
    <property type="match status" value="1"/>
</dbReference>
<dbReference type="KEGG" id="acek:FLP30_08205"/>
<reference evidence="3 4" key="1">
    <citation type="submission" date="2019-09" db="EMBL/GenBank/DDBJ databases">
        <title>Genome sequencing of strain KACC 21233.</title>
        <authorList>
            <person name="Heo J."/>
            <person name="Kim S.-J."/>
            <person name="Kim J.-S."/>
            <person name="Hong S.-B."/>
            <person name="Kwon S.-W."/>
        </authorList>
    </citation>
    <scope>NUCLEOTIDE SEQUENCE [LARGE SCALE GENOMIC DNA]</scope>
    <source>
        <strain evidence="3 4">KACC 21233</strain>
    </source>
</reference>
<dbReference type="PROSITE" id="PS50005">
    <property type="entry name" value="TPR"/>
    <property type="match status" value="2"/>
</dbReference>
<name>A0A5C1YQ91_9PROT</name>
<dbReference type="Pfam" id="PF13641">
    <property type="entry name" value="Glyco_tranf_2_3"/>
    <property type="match status" value="1"/>
</dbReference>
<dbReference type="InterPro" id="IPR019734">
    <property type="entry name" value="TPR_rpt"/>
</dbReference>
<protein>
    <submittedName>
        <fullName evidence="3">Glycosyltransferase</fullName>
    </submittedName>
</protein>
<keyword evidence="3" id="KW-0808">Transferase</keyword>
<dbReference type="Gene3D" id="3.40.50.2000">
    <property type="entry name" value="Glycogen Phosphorylase B"/>
    <property type="match status" value="1"/>
</dbReference>
<evidence type="ECO:0000313" key="4">
    <source>
        <dbReference type="Proteomes" id="UP000324536"/>
    </source>
</evidence>
<dbReference type="CDD" id="cd03801">
    <property type="entry name" value="GT4_PimA-like"/>
    <property type="match status" value="1"/>
</dbReference>
<dbReference type="Gene3D" id="1.25.40.10">
    <property type="entry name" value="Tetratricopeptide repeat domain"/>
    <property type="match status" value="1"/>
</dbReference>
<dbReference type="InterPro" id="IPR011990">
    <property type="entry name" value="TPR-like_helical_dom_sf"/>
</dbReference>
<dbReference type="SUPFAM" id="SSF53448">
    <property type="entry name" value="Nucleotide-diphospho-sugar transferases"/>
    <property type="match status" value="2"/>
</dbReference>
<keyword evidence="4" id="KW-1185">Reference proteome</keyword>
<evidence type="ECO:0000313" key="3">
    <source>
        <dbReference type="EMBL" id="QEO17708.1"/>
    </source>
</evidence>
<dbReference type="GO" id="GO:0016757">
    <property type="term" value="F:glycosyltransferase activity"/>
    <property type="evidence" value="ECO:0007669"/>
    <property type="project" value="InterPro"/>
</dbReference>
<dbReference type="InterPro" id="IPR001296">
    <property type="entry name" value="Glyco_trans_1"/>
</dbReference>
<dbReference type="PANTHER" id="PTHR46656:SF3">
    <property type="entry name" value="PUTATIVE-RELATED"/>
    <property type="match status" value="1"/>
</dbReference>
<dbReference type="SMART" id="SM00028">
    <property type="entry name" value="TPR"/>
    <property type="match status" value="2"/>
</dbReference>
<dbReference type="Pfam" id="PF05045">
    <property type="entry name" value="RgpF"/>
    <property type="match status" value="1"/>
</dbReference>
<dbReference type="SUPFAM" id="SSF48452">
    <property type="entry name" value="TPR-like"/>
    <property type="match status" value="1"/>
</dbReference>
<sequence length="1366" mass="152759">MCGLRRRHSMQQSVGKSNILRSLSRKRSRWFSAKGDASYDQRDWAQAAEYYRKAVAISPDRRAVWIRLGHALKEAGQLENAFEAYSKASALPGDNGDAPYHMAVLANMLNRGPIAMLGFAQALREKPEHDAAAGELRGFLSENFDSNFYRKTYPESLESGMHPLIHYIDHGRAEGRLPNAGAAVKVRADIRSQIVKEFRFNKPGREAAILITHVPAGRMKPHVLPYMTLLRNAGLSVLLVVIVDRPLQLTDEEYAAADGIIVRDNGGYDFGAWQQAFQSCPEVFGAKLLVVTNDSIVPTADITIFNAMIERVRQCPADIVGLTESHEYGWHIQSYFVAFKPKALSSWAFQNFIRDIRRIDDKDEVIRTYEVPFGRNMRTAGLTVQALYVSSFAANPTFFGWRELIEAGFPFIKVLMLRKKFEESTDQLKFLKKLQKEWPTVLEKAGFDVDLVRHAIFAADLSSLPAGHDHSLLVNPKQYQAITTDHPLRIAYFGPWNYDNGLASASRELLCALHHTGVQINAYPVQKPFHIHRLLCPAVPTLDFAGQPDIAIVHLNPDSWNVLTDEQLAIIRSAKQRIGYWVWETDHLPAAWKHDLHSVDRIWSPSVYCAEVFEREVGVPVDVVPHPVRIPPRIATDRDTMLRRFGIDPKQRVILYIFDGASYLVRKNPDGLVRAFAASGLAKQGWTLVLKTKHLFDRPEAGKALTELVEQTPGARILEVSLFADEVTSLLAAADIYASPHCSEGFGLTVAEAMAVGKSVVATDYSGTKDFLDASCGYPVPSTLWTLTENHGHYLKGHKWGKIDEKGLTASLVKAATAIMRGDQSMGKAARNTIERLLSYEAVARQITASFDALVADTDPVIRQERATRQALTVLPEAPEVTVGQAPGIKFSKMEQDTRYTVIPVPLASDLSWDLEQLPEGEPTDWLFFAPHNAYVHPDAQAMLVEAANNRPDISLFYADDVAADESMLNRIRLKPDFNKTLLIAQDYIGAPVFIRRKMLDAVGGLKTARGTAMLYDLVLRVAEAGGGISRILHIVLAYRGERPVASLKDRLAVLQSMQAGSDIDYVPGMAPELLMQRKQFKRGEYPAVSIVVPTRRTRSTMTGKPYVEELLEGIAKASWPMDKVTVIVGDDVSGEPDWAKRRWPFTLRRIETVRPADEAFNYAAKMNRLWRTAKDEHIVFMNDDSAPVGPNWLEALMTFASDASVGGVGVRLYYEDGSIQHAGMVPVFRTVAHAWLNWPADATTYQDWAVSQREWSMVTGAVFATRRAILEQLNGFDERFSLEFNDVDLCLRIRNLGYRIVYNPDAQFTHAEKASRGETIPPGAEVALFLSRWSRWLDVDPASHPGLAKDRLDIVAVPQHGAWYN</sequence>
<keyword evidence="1" id="KW-0802">TPR repeat</keyword>
<dbReference type="EMBL" id="CP043506">
    <property type="protein sequence ID" value="QEO17708.1"/>
    <property type="molecule type" value="Genomic_DNA"/>
</dbReference>
<accession>A0A5C1YQ91</accession>
<proteinExistence type="predicted"/>
<feature type="domain" description="Glycosyl transferase family 1" evidence="2">
    <location>
        <begin position="638"/>
        <end position="772"/>
    </location>
</feature>
<organism evidence="3 4">
    <name type="scientific">Acetobacter vaccinii</name>
    <dbReference type="NCBI Taxonomy" id="2592655"/>
    <lineage>
        <taxon>Bacteria</taxon>
        <taxon>Pseudomonadati</taxon>
        <taxon>Pseudomonadota</taxon>
        <taxon>Alphaproteobacteria</taxon>
        <taxon>Acetobacterales</taxon>
        <taxon>Acetobacteraceae</taxon>
        <taxon>Acetobacter</taxon>
    </lineage>
</organism>
<dbReference type="Gene3D" id="3.90.550.10">
    <property type="entry name" value="Spore Coat Polysaccharide Biosynthesis Protein SpsA, Chain A"/>
    <property type="match status" value="2"/>
</dbReference>
<dbReference type="InterPro" id="IPR007739">
    <property type="entry name" value="RgpF"/>
</dbReference>
<gene>
    <name evidence="3" type="ORF">FLP30_08205</name>
</gene>
<evidence type="ECO:0000259" key="2">
    <source>
        <dbReference type="Pfam" id="PF00534"/>
    </source>
</evidence>
<dbReference type="Pfam" id="PF00534">
    <property type="entry name" value="Glycos_transf_1"/>
    <property type="match status" value="1"/>
</dbReference>
<dbReference type="Proteomes" id="UP000324536">
    <property type="component" value="Chromosome"/>
</dbReference>